<dbReference type="SUPFAM" id="SSF51306">
    <property type="entry name" value="LexA/Signal peptidase"/>
    <property type="match status" value="1"/>
</dbReference>
<keyword evidence="2" id="KW-0238">DNA-binding</keyword>
<dbReference type="Pfam" id="PF00717">
    <property type="entry name" value="Peptidase_S24"/>
    <property type="match status" value="1"/>
</dbReference>
<dbReference type="InterPro" id="IPR010982">
    <property type="entry name" value="Lambda_DNA-bd_dom_sf"/>
</dbReference>
<evidence type="ECO:0000256" key="2">
    <source>
        <dbReference type="ARBA" id="ARBA00023125"/>
    </source>
</evidence>
<proteinExistence type="predicted"/>
<evidence type="ECO:0000256" key="3">
    <source>
        <dbReference type="ARBA" id="ARBA00023163"/>
    </source>
</evidence>
<dbReference type="InterPro" id="IPR001387">
    <property type="entry name" value="Cro/C1-type_HTH"/>
</dbReference>
<dbReference type="CDD" id="cd06529">
    <property type="entry name" value="S24_LexA-like"/>
    <property type="match status" value="1"/>
</dbReference>
<dbReference type="InterPro" id="IPR036286">
    <property type="entry name" value="LexA/Signal_pep-like_sf"/>
</dbReference>
<feature type="domain" description="Peptidase S24/S26A/S26B/S26C" evidence="4">
    <location>
        <begin position="109"/>
        <end position="220"/>
    </location>
</feature>
<protein>
    <submittedName>
        <fullName evidence="5">S24 family peptidase</fullName>
    </submittedName>
</protein>
<gene>
    <name evidence="5" type="ORF">WFZ85_07545</name>
</gene>
<dbReference type="InterPro" id="IPR015927">
    <property type="entry name" value="Peptidase_S24_S26A/B/C"/>
</dbReference>
<sequence length="227" mass="25708">MKEITIRFIEVYNYLLDIKQVKNASDFAEKIGISNSLMNEILKGRSNVGIKPIQSTVKKFYGLSLDWIIKGEGKMSKDFEIPELKEKHPNEEWAIENYGIPLIPIEAMAGFGTGETSILELDCEKFIVPTFKGADYLIQVKGSSMYPKYNSGDIVACKNLSLNDVFFQWNKVYVLDTVQGALIKRIDVGPDDEHVMIVSDNEKYKPFPLHKSEIHAIAIVMGVIRLE</sequence>
<keyword evidence="6" id="KW-1185">Reference proteome</keyword>
<evidence type="ECO:0000313" key="6">
    <source>
        <dbReference type="Proteomes" id="UP001460072"/>
    </source>
</evidence>
<name>A0ABU9N6S8_9FLAO</name>
<reference evidence="5 6" key="1">
    <citation type="submission" date="2024-03" db="EMBL/GenBank/DDBJ databases">
        <title>Two novel species of the genus Flavobacterium exhibiting potentially degradation of complex polysaccharides.</title>
        <authorList>
            <person name="Lian X."/>
        </authorList>
    </citation>
    <scope>NUCLEOTIDE SEQUENCE [LARGE SCALE GENOMIC DNA]</scope>
    <source>
        <strain evidence="6">j3</strain>
    </source>
</reference>
<dbReference type="Gene3D" id="1.10.260.40">
    <property type="entry name" value="lambda repressor-like DNA-binding domains"/>
    <property type="match status" value="1"/>
</dbReference>
<dbReference type="Gene3D" id="2.10.109.10">
    <property type="entry name" value="Umud Fragment, subunit A"/>
    <property type="match status" value="1"/>
</dbReference>
<evidence type="ECO:0000259" key="4">
    <source>
        <dbReference type="Pfam" id="PF00717"/>
    </source>
</evidence>
<keyword evidence="1" id="KW-0805">Transcription regulation</keyword>
<evidence type="ECO:0000313" key="5">
    <source>
        <dbReference type="EMBL" id="MEM0542467.1"/>
    </source>
</evidence>
<dbReference type="PANTHER" id="PTHR40661">
    <property type="match status" value="1"/>
</dbReference>
<dbReference type="PANTHER" id="PTHR40661:SF1">
    <property type="entry name" value="HTH CRO_C1-TYPE DOMAIN-CONTAINING PROTEIN"/>
    <property type="match status" value="1"/>
</dbReference>
<dbReference type="Proteomes" id="UP001460072">
    <property type="component" value="Unassembled WGS sequence"/>
</dbReference>
<dbReference type="CDD" id="cd00093">
    <property type="entry name" value="HTH_XRE"/>
    <property type="match status" value="1"/>
</dbReference>
<comment type="caution">
    <text evidence="5">The sequence shown here is derived from an EMBL/GenBank/DDBJ whole genome shotgun (WGS) entry which is preliminary data.</text>
</comment>
<dbReference type="EMBL" id="JBCGDO010000007">
    <property type="protein sequence ID" value="MEM0542467.1"/>
    <property type="molecule type" value="Genomic_DNA"/>
</dbReference>
<dbReference type="InterPro" id="IPR039418">
    <property type="entry name" value="LexA-like"/>
</dbReference>
<evidence type="ECO:0000256" key="1">
    <source>
        <dbReference type="ARBA" id="ARBA00023015"/>
    </source>
</evidence>
<dbReference type="RefSeq" id="WP_342695674.1">
    <property type="nucleotide sequence ID" value="NZ_JBCGDO010000007.1"/>
</dbReference>
<keyword evidence="3" id="KW-0804">Transcription</keyword>
<accession>A0ABU9N6S8</accession>
<organism evidence="5 6">
    <name type="scientific">Flavobacterium aureirubrum</name>
    <dbReference type="NCBI Taxonomy" id="3133147"/>
    <lineage>
        <taxon>Bacteria</taxon>
        <taxon>Pseudomonadati</taxon>
        <taxon>Bacteroidota</taxon>
        <taxon>Flavobacteriia</taxon>
        <taxon>Flavobacteriales</taxon>
        <taxon>Flavobacteriaceae</taxon>
        <taxon>Flavobacterium</taxon>
    </lineage>
</organism>